<keyword evidence="3" id="KW-1133">Transmembrane helix</keyword>
<feature type="region of interest" description="Disordered" evidence="2">
    <location>
        <begin position="160"/>
        <end position="204"/>
    </location>
</feature>
<feature type="compositionally biased region" description="Low complexity" evidence="2">
    <location>
        <begin position="114"/>
        <end position="125"/>
    </location>
</feature>
<dbReference type="Gene3D" id="2.60.40.10">
    <property type="entry name" value="Immunoglobulins"/>
    <property type="match status" value="1"/>
</dbReference>
<evidence type="ECO:0000313" key="5">
    <source>
        <dbReference type="EMBL" id="EFP07942.1"/>
    </source>
</evidence>
<feature type="compositionally biased region" description="Basic and acidic residues" evidence="2">
    <location>
        <begin position="176"/>
        <end position="204"/>
    </location>
</feature>
<protein>
    <recommendedName>
        <fullName evidence="4">AMP-activated protein kinase glycogen-binding domain-containing protein</fullName>
    </recommendedName>
</protein>
<dbReference type="SUPFAM" id="SSF81296">
    <property type="entry name" value="E set domains"/>
    <property type="match status" value="1"/>
</dbReference>
<dbReference type="InParanoid" id="E3MRC9"/>
<evidence type="ECO:0000256" key="3">
    <source>
        <dbReference type="SAM" id="Phobius"/>
    </source>
</evidence>
<organism evidence="6">
    <name type="scientific">Caenorhabditis remanei</name>
    <name type="common">Caenorhabditis vulgaris</name>
    <dbReference type="NCBI Taxonomy" id="31234"/>
    <lineage>
        <taxon>Eukaryota</taxon>
        <taxon>Metazoa</taxon>
        <taxon>Ecdysozoa</taxon>
        <taxon>Nematoda</taxon>
        <taxon>Chromadorea</taxon>
        <taxon>Rhabditida</taxon>
        <taxon>Rhabditina</taxon>
        <taxon>Rhabditomorpha</taxon>
        <taxon>Rhabditoidea</taxon>
        <taxon>Rhabditidae</taxon>
        <taxon>Peloderinae</taxon>
        <taxon>Caenorhabditis</taxon>
    </lineage>
</organism>
<keyword evidence="6" id="KW-1185">Reference proteome</keyword>
<accession>E3MRC9</accession>
<sequence length="464" mass="51936">MFEKQEETEGGHGFGMVEVKRFFQWILGCTYAKKTFRTRMAEMFHFADAPHIVVYERSEERPWYWMVGIITAVLIAVLSLYYTLEAGVRAVRKFMYSVLREPPQSTVSTPRCLSPTTPSSKKTSPQIPITSEAPRQKVPMNEPVNCVFIRPAIPKLSAEGTVPIPNMNSEEDTMVDADRVMTSKNEKDKEKRDKTKSPPSMKLEEVKFDASSNVNIIPTMVPSPSVSSKKSNRKSTGSEEKEAAPETSVSEGGHMDEWLTKQVAGCEKLIAERANAGEEIDFEETGAQMVSNGFIEKIQQLIEAQLEQSSCLEDSSNSVLSIESIISSLIEIEPSFEETQSNSPLSEVTDEKPTFKQSTVRAMATVSSVCENDDVDIVIDDNSLYTDKENECDGSILVQEGQQKVLFRWTDECPNTIDTVTLTGSFFGWNMNIPMKRTGVTTFEVSIDLPAGLHDYLINIFRFD</sequence>
<feature type="transmembrane region" description="Helical" evidence="3">
    <location>
        <begin position="63"/>
        <end position="84"/>
    </location>
</feature>
<dbReference type="Pfam" id="PF16561">
    <property type="entry name" value="AMPK1_CBM"/>
    <property type="match status" value="1"/>
</dbReference>
<dbReference type="InterPro" id="IPR013783">
    <property type="entry name" value="Ig-like_fold"/>
</dbReference>
<evidence type="ECO:0000256" key="2">
    <source>
        <dbReference type="SAM" id="MobiDB-lite"/>
    </source>
</evidence>
<feature type="domain" description="AMP-activated protein kinase glycogen-binding" evidence="4">
    <location>
        <begin position="405"/>
        <end position="456"/>
    </location>
</feature>
<feature type="region of interest" description="Disordered" evidence="2">
    <location>
        <begin position="104"/>
        <end position="136"/>
    </location>
</feature>
<keyword evidence="3" id="KW-0812">Transmembrane</keyword>
<reference evidence="5" key="1">
    <citation type="submission" date="2007-07" db="EMBL/GenBank/DDBJ databases">
        <title>PCAP assembly of the Caenorhabditis remanei genome.</title>
        <authorList>
            <consortium name="The Caenorhabditis remanei Sequencing Consortium"/>
            <person name="Wilson R.K."/>
        </authorList>
    </citation>
    <scope>NUCLEOTIDE SEQUENCE [LARGE SCALE GENOMIC DNA]</scope>
    <source>
        <strain evidence="5">PB4641</strain>
    </source>
</reference>
<dbReference type="Proteomes" id="UP000008281">
    <property type="component" value="Unassembled WGS sequence"/>
</dbReference>
<dbReference type="STRING" id="31234.E3MRC9"/>
<name>E3MRC9_CAERE</name>
<evidence type="ECO:0000313" key="6">
    <source>
        <dbReference type="Proteomes" id="UP000008281"/>
    </source>
</evidence>
<dbReference type="HOGENOM" id="CLU_047170_0_0_1"/>
<dbReference type="CDD" id="cd02859">
    <property type="entry name" value="E_set_AMPKbeta_like_N"/>
    <property type="match status" value="1"/>
</dbReference>
<evidence type="ECO:0000259" key="4">
    <source>
        <dbReference type="Pfam" id="PF16561"/>
    </source>
</evidence>
<gene>
    <name evidence="5" type="ORF">CRE_14069</name>
</gene>
<proteinExistence type="predicted"/>
<keyword evidence="3" id="KW-0472">Membrane</keyword>
<dbReference type="AlphaFoldDB" id="E3MRC9"/>
<comment type="function">
    <text evidence="1">Non-catalytic subunit of AMP-activated protein kinase (AMPK), an energy sensor protein kinase that plays a key role in regulating cellular energy metabolism. In response to reduction of intracellular ATP levels, AMPK activates energy-producing pathways and inhibits energy-consuming processes: inhibits protein, carbohydrate and lipid biosynthesis, as well as cell growth and proliferation. AMPK acts via direct phosphorylation of metabolic enzymes, and by longer-term effects via phosphorylation of transcription regulators. Also acts as a regulator of cellular polarity by remodeling the actin cytoskeleton; probably by indirectly activating myosin. Beta non-catalytic subunit acts as a scaffold on which the AMPK complex assembles, via its C-terminus that bridges alpha (PRKAA1 or PRKAA2) and gamma subunits (PRKAG1, PRKAG2 or PRKAG3).</text>
</comment>
<evidence type="ECO:0000256" key="1">
    <source>
        <dbReference type="ARBA" id="ARBA00025180"/>
    </source>
</evidence>
<dbReference type="FunCoup" id="E3MRC9">
    <property type="interactions" value="1763"/>
</dbReference>
<dbReference type="OrthoDB" id="5873279at2759"/>
<dbReference type="eggNOG" id="ENOG502TH57">
    <property type="taxonomic scope" value="Eukaryota"/>
</dbReference>
<dbReference type="EMBL" id="DS268469">
    <property type="protein sequence ID" value="EFP07942.1"/>
    <property type="molecule type" value="Genomic_DNA"/>
</dbReference>
<feature type="region of interest" description="Disordered" evidence="2">
    <location>
        <begin position="216"/>
        <end position="252"/>
    </location>
</feature>
<dbReference type="InterPro" id="IPR014756">
    <property type="entry name" value="Ig_E-set"/>
</dbReference>
<dbReference type="InterPro" id="IPR032640">
    <property type="entry name" value="AMPK1_CBM"/>
</dbReference>